<dbReference type="EMBL" id="JAFIRR010000129">
    <property type="protein sequence ID" value="MCO6418443.1"/>
    <property type="molecule type" value="Genomic_DNA"/>
</dbReference>
<organism evidence="3 4">
    <name type="scientific">Siccirubricoccus soli</name>
    <dbReference type="NCBI Taxonomy" id="2899147"/>
    <lineage>
        <taxon>Bacteria</taxon>
        <taxon>Pseudomonadati</taxon>
        <taxon>Pseudomonadota</taxon>
        <taxon>Alphaproteobacteria</taxon>
        <taxon>Acetobacterales</taxon>
        <taxon>Roseomonadaceae</taxon>
        <taxon>Siccirubricoccus</taxon>
    </lineage>
</organism>
<dbReference type="InterPro" id="IPR011992">
    <property type="entry name" value="EF-hand-dom_pair"/>
</dbReference>
<sequence>MQVSGGGGITPPSMQVWRSQLERNTFKSPGSGRNDGARPEAAEATKARLKELQEKAAEAAAAANSADATGAAFARLDRDGDGSLSEAELAAGLAAKRSQGREGPQHRQGAGMPGGLGGGLLAQLLHQTEEPASAAGGTLPALLRRTDRNCDGVITQAELRASAEGNGGQPPAPGGQGDAGGQGGLGNALMAQLFGQEAGRGLPPASGSGGAGVLAA</sequence>
<keyword evidence="4" id="KW-1185">Reference proteome</keyword>
<dbReference type="PROSITE" id="PS50222">
    <property type="entry name" value="EF_HAND_2"/>
    <property type="match status" value="1"/>
</dbReference>
<feature type="compositionally biased region" description="Gly residues" evidence="1">
    <location>
        <begin position="174"/>
        <end position="186"/>
    </location>
</feature>
<feature type="region of interest" description="Disordered" evidence="1">
    <location>
        <begin position="93"/>
        <end position="119"/>
    </location>
</feature>
<evidence type="ECO:0000313" key="4">
    <source>
        <dbReference type="Proteomes" id="UP001523392"/>
    </source>
</evidence>
<dbReference type="InterPro" id="IPR018247">
    <property type="entry name" value="EF_Hand_1_Ca_BS"/>
</dbReference>
<dbReference type="InterPro" id="IPR002048">
    <property type="entry name" value="EF_hand_dom"/>
</dbReference>
<protein>
    <recommendedName>
        <fullName evidence="2">EF-hand domain-containing protein</fullName>
    </recommendedName>
</protein>
<comment type="caution">
    <text evidence="3">The sequence shown here is derived from an EMBL/GenBank/DDBJ whole genome shotgun (WGS) entry which is preliminary data.</text>
</comment>
<feature type="domain" description="EF-hand" evidence="2">
    <location>
        <begin position="64"/>
        <end position="99"/>
    </location>
</feature>
<evidence type="ECO:0000256" key="1">
    <source>
        <dbReference type="SAM" id="MobiDB-lite"/>
    </source>
</evidence>
<dbReference type="Pfam" id="PF13202">
    <property type="entry name" value="EF-hand_5"/>
    <property type="match status" value="1"/>
</dbReference>
<feature type="region of interest" description="Disordered" evidence="1">
    <location>
        <begin position="1"/>
        <end position="47"/>
    </location>
</feature>
<evidence type="ECO:0000313" key="3">
    <source>
        <dbReference type="EMBL" id="MCO6418443.1"/>
    </source>
</evidence>
<dbReference type="RefSeq" id="WP_252955078.1">
    <property type="nucleotide sequence ID" value="NZ_JAFIRR010000129.1"/>
</dbReference>
<dbReference type="Proteomes" id="UP001523392">
    <property type="component" value="Unassembled WGS sequence"/>
</dbReference>
<gene>
    <name evidence="3" type="ORF">JYK14_20065</name>
</gene>
<proteinExistence type="predicted"/>
<dbReference type="SUPFAM" id="SSF47473">
    <property type="entry name" value="EF-hand"/>
    <property type="match status" value="1"/>
</dbReference>
<evidence type="ECO:0000259" key="2">
    <source>
        <dbReference type="PROSITE" id="PS50222"/>
    </source>
</evidence>
<reference evidence="3 4" key="1">
    <citation type="submission" date="2021-12" db="EMBL/GenBank/DDBJ databases">
        <title>Siccirubricoccus leaddurans sp. nov., a high concentration Zn2+ tolerance bacterium.</title>
        <authorList>
            <person name="Cao Y."/>
        </authorList>
    </citation>
    <scope>NUCLEOTIDE SEQUENCE [LARGE SCALE GENOMIC DNA]</scope>
    <source>
        <strain evidence="3 4">KC 17139</strain>
    </source>
</reference>
<name>A0ABT1D950_9PROT</name>
<dbReference type="Gene3D" id="1.10.238.10">
    <property type="entry name" value="EF-hand"/>
    <property type="match status" value="1"/>
</dbReference>
<feature type="compositionally biased region" description="Basic and acidic residues" evidence="1">
    <location>
        <begin position="35"/>
        <end position="47"/>
    </location>
</feature>
<feature type="region of interest" description="Disordered" evidence="1">
    <location>
        <begin position="162"/>
        <end position="192"/>
    </location>
</feature>
<dbReference type="PROSITE" id="PS00018">
    <property type="entry name" value="EF_HAND_1"/>
    <property type="match status" value="2"/>
</dbReference>
<accession>A0ABT1D950</accession>